<dbReference type="Proteomes" id="UP000005561">
    <property type="component" value="Unassembled WGS sequence"/>
</dbReference>
<dbReference type="AlphaFoldDB" id="C6LB07"/>
<evidence type="ECO:0000313" key="2">
    <source>
        <dbReference type="Proteomes" id="UP000005561"/>
    </source>
</evidence>
<name>C6LB07_9FIRM</name>
<organism evidence="1 2">
    <name type="scientific">Marvinbryantia formatexigens DSM 14469</name>
    <dbReference type="NCBI Taxonomy" id="478749"/>
    <lineage>
        <taxon>Bacteria</taxon>
        <taxon>Bacillati</taxon>
        <taxon>Bacillota</taxon>
        <taxon>Clostridia</taxon>
        <taxon>Lachnospirales</taxon>
        <taxon>Lachnospiraceae</taxon>
        <taxon>Marvinbryantia</taxon>
    </lineage>
</organism>
<dbReference type="EMBL" id="ACCL02000003">
    <property type="protein sequence ID" value="EET62138.1"/>
    <property type="molecule type" value="Genomic_DNA"/>
</dbReference>
<protein>
    <submittedName>
        <fullName evidence="1">Uncharacterized protein</fullName>
    </submittedName>
</protein>
<gene>
    <name evidence="1" type="ORF">BRYFOR_05802</name>
</gene>
<sequence>MSDCAEVQKQKYRQKQKGLREKFRSLIYDTPGGTRSEKTFCSRTL</sequence>
<keyword evidence="2" id="KW-1185">Reference proteome</keyword>
<evidence type="ECO:0000313" key="1">
    <source>
        <dbReference type="EMBL" id="EET62138.1"/>
    </source>
</evidence>
<proteinExistence type="predicted"/>
<reference evidence="1" key="1">
    <citation type="submission" date="2009-07" db="EMBL/GenBank/DDBJ databases">
        <authorList>
            <person name="Weinstock G."/>
            <person name="Sodergren E."/>
            <person name="Clifton S."/>
            <person name="Fulton L."/>
            <person name="Fulton B."/>
            <person name="Courtney L."/>
            <person name="Fronick C."/>
            <person name="Harrison M."/>
            <person name="Strong C."/>
            <person name="Farmer C."/>
            <person name="Delahaunty K."/>
            <person name="Markovic C."/>
            <person name="Hall O."/>
            <person name="Minx P."/>
            <person name="Tomlinson C."/>
            <person name="Mitreva M."/>
            <person name="Nelson J."/>
            <person name="Hou S."/>
            <person name="Wollam A."/>
            <person name="Pepin K.H."/>
            <person name="Johnson M."/>
            <person name="Bhonagiri V."/>
            <person name="Nash W.E."/>
            <person name="Warren W."/>
            <person name="Chinwalla A."/>
            <person name="Mardis E.R."/>
            <person name="Wilson R.K."/>
        </authorList>
    </citation>
    <scope>NUCLEOTIDE SEQUENCE [LARGE SCALE GENOMIC DNA]</scope>
    <source>
        <strain evidence="1">DSM 14469</strain>
    </source>
</reference>
<accession>C6LB07</accession>
<comment type="caution">
    <text evidence="1">The sequence shown here is derived from an EMBL/GenBank/DDBJ whole genome shotgun (WGS) entry which is preliminary data.</text>
</comment>